<dbReference type="InterPro" id="IPR050261">
    <property type="entry name" value="FrsA_esterase"/>
</dbReference>
<accession>A0A7W6WKE8</accession>
<evidence type="ECO:0000313" key="3">
    <source>
        <dbReference type="EMBL" id="MBB4286035.1"/>
    </source>
</evidence>
<comment type="caution">
    <text evidence="3">The sequence shown here is derived from an EMBL/GenBank/DDBJ whole genome shotgun (WGS) entry which is preliminary data.</text>
</comment>
<name>A0A7W6WKE8_9PROT</name>
<proteinExistence type="predicted"/>
<dbReference type="InterPro" id="IPR029058">
    <property type="entry name" value="AB_hydrolase_fold"/>
</dbReference>
<keyword evidence="4" id="KW-1185">Reference proteome</keyword>
<reference evidence="3 4" key="1">
    <citation type="submission" date="2020-08" db="EMBL/GenBank/DDBJ databases">
        <title>Genome sequencing of Purple Non-Sulfur Bacteria from various extreme environments.</title>
        <authorList>
            <person name="Mayer M."/>
        </authorList>
    </citation>
    <scope>NUCLEOTIDE SEQUENCE [LARGE SCALE GENOMIC DNA]</scope>
    <source>
        <strain evidence="3 4">JA135</strain>
    </source>
</reference>
<gene>
    <name evidence="3" type="ORF">GGD88_001760</name>
</gene>
<dbReference type="SUPFAM" id="SSF53474">
    <property type="entry name" value="alpha/beta-Hydrolases"/>
    <property type="match status" value="1"/>
</dbReference>
<protein>
    <submittedName>
        <fullName evidence="3">Dipeptidyl aminopeptidase/acylaminoacyl peptidase</fullName>
    </submittedName>
</protein>
<evidence type="ECO:0000259" key="2">
    <source>
        <dbReference type="Pfam" id="PF12146"/>
    </source>
</evidence>
<keyword evidence="3" id="KW-0031">Aminopeptidase</keyword>
<dbReference type="PANTHER" id="PTHR22946:SF9">
    <property type="entry name" value="POLYKETIDE TRANSFERASE AF380"/>
    <property type="match status" value="1"/>
</dbReference>
<keyword evidence="1" id="KW-0378">Hydrolase</keyword>
<keyword evidence="3" id="KW-0645">Protease</keyword>
<evidence type="ECO:0000256" key="1">
    <source>
        <dbReference type="ARBA" id="ARBA00022801"/>
    </source>
</evidence>
<dbReference type="RefSeq" id="WP_184434260.1">
    <property type="nucleotide sequence ID" value="NZ_JACIGI010000012.1"/>
</dbReference>
<dbReference type="AlphaFoldDB" id="A0A7W6WKE8"/>
<dbReference type="GO" id="GO:0004177">
    <property type="term" value="F:aminopeptidase activity"/>
    <property type="evidence" value="ECO:0007669"/>
    <property type="project" value="UniProtKB-KW"/>
</dbReference>
<dbReference type="Pfam" id="PF12146">
    <property type="entry name" value="Hydrolase_4"/>
    <property type="match status" value="1"/>
</dbReference>
<dbReference type="EMBL" id="JACIGI010000012">
    <property type="protein sequence ID" value="MBB4286035.1"/>
    <property type="molecule type" value="Genomic_DNA"/>
</dbReference>
<dbReference type="PANTHER" id="PTHR22946">
    <property type="entry name" value="DIENELACTONE HYDROLASE DOMAIN-CONTAINING PROTEIN-RELATED"/>
    <property type="match status" value="1"/>
</dbReference>
<dbReference type="InterPro" id="IPR022742">
    <property type="entry name" value="Hydrolase_4"/>
</dbReference>
<organism evidence="3 4">
    <name type="scientific">Roseospira goensis</name>
    <dbReference type="NCBI Taxonomy" id="391922"/>
    <lineage>
        <taxon>Bacteria</taxon>
        <taxon>Pseudomonadati</taxon>
        <taxon>Pseudomonadota</taxon>
        <taxon>Alphaproteobacteria</taxon>
        <taxon>Rhodospirillales</taxon>
        <taxon>Rhodospirillaceae</taxon>
        <taxon>Roseospira</taxon>
    </lineage>
</organism>
<dbReference type="Proteomes" id="UP000555728">
    <property type="component" value="Unassembled WGS sequence"/>
</dbReference>
<dbReference type="Gene3D" id="3.40.50.1820">
    <property type="entry name" value="alpha/beta hydrolase"/>
    <property type="match status" value="1"/>
</dbReference>
<dbReference type="GO" id="GO:0052689">
    <property type="term" value="F:carboxylic ester hydrolase activity"/>
    <property type="evidence" value="ECO:0007669"/>
    <property type="project" value="UniProtKB-ARBA"/>
</dbReference>
<evidence type="ECO:0000313" key="4">
    <source>
        <dbReference type="Proteomes" id="UP000555728"/>
    </source>
</evidence>
<sequence>MTTVLTIVVVLVAVALFLDLALHRALRAPRLPGTTEPADVGVHAIAVRLLTANDRRLFAWYCPPPAADRRRPAPALAAVHGWGGTADGLLPLARVLQAEGYGVLLIDTRCHGRSEDDTFASLPRFAEDLSHGVDWLRARPEIDAGRIAVMGHSVGAGAALLTGSRRRDLVGVVSLAAFAHPEEVMRAFVRTWGVPYRPIGWAINRYVERVIGHRFRDIAPLSTVARQHAPVLLLHGGRDRVVPVRDMERLRDAARAAGCAVQAVTVPGVDHEGVDPETGTSVIDRGADHLRAFLAGVAPVRAMTAAPDDLAAPAAARAGRAGPVIDEPGRAPVRA</sequence>
<feature type="domain" description="Serine aminopeptidase S33" evidence="2">
    <location>
        <begin position="72"/>
        <end position="191"/>
    </location>
</feature>